<evidence type="ECO:0000313" key="10">
    <source>
        <dbReference type="Proteomes" id="UP000502823"/>
    </source>
</evidence>
<dbReference type="InParanoid" id="A0A6L2PQM0"/>
<comment type="function">
    <text evidence="1">Plays a role in mitochondrial morphogenesis.</text>
</comment>
<dbReference type="Pfam" id="PF14972">
    <property type="entry name" value="Mito_morph_reg"/>
    <property type="match status" value="1"/>
</dbReference>
<comment type="caution">
    <text evidence="9">The sequence shown here is derived from an EMBL/GenBank/DDBJ whole genome shotgun (WGS) entry which is preliminary data.</text>
</comment>
<keyword evidence="10" id="KW-1185">Reference proteome</keyword>
<evidence type="ECO:0000256" key="1">
    <source>
        <dbReference type="ARBA" id="ARBA00002812"/>
    </source>
</evidence>
<organism evidence="9 10">
    <name type="scientific">Coptotermes formosanus</name>
    <name type="common">Formosan subterranean termite</name>
    <dbReference type="NCBI Taxonomy" id="36987"/>
    <lineage>
        <taxon>Eukaryota</taxon>
        <taxon>Metazoa</taxon>
        <taxon>Ecdysozoa</taxon>
        <taxon>Arthropoda</taxon>
        <taxon>Hexapoda</taxon>
        <taxon>Insecta</taxon>
        <taxon>Pterygota</taxon>
        <taxon>Neoptera</taxon>
        <taxon>Polyneoptera</taxon>
        <taxon>Dictyoptera</taxon>
        <taxon>Blattodea</taxon>
        <taxon>Blattoidea</taxon>
        <taxon>Termitoidae</taxon>
        <taxon>Rhinotermitidae</taxon>
        <taxon>Coptotermes</taxon>
    </lineage>
</organism>
<dbReference type="Proteomes" id="UP000502823">
    <property type="component" value="Unassembled WGS sequence"/>
</dbReference>
<keyword evidence="6" id="KW-1133">Transmembrane helix</keyword>
<dbReference type="PANTHER" id="PTHR15099:SF2">
    <property type="entry name" value="TRANSMEMBRANE PROTEIN 11, MITOCHONDRIAL"/>
    <property type="match status" value="1"/>
</dbReference>
<gene>
    <name evidence="9" type="ORF">Cfor_00086</name>
</gene>
<evidence type="ECO:0000313" key="9">
    <source>
        <dbReference type="EMBL" id="GFG34863.1"/>
    </source>
</evidence>
<name>A0A6L2PQM0_COPFO</name>
<evidence type="ECO:0000256" key="4">
    <source>
        <dbReference type="ARBA" id="ARBA00022692"/>
    </source>
</evidence>
<feature type="non-terminal residue" evidence="9">
    <location>
        <position position="1"/>
    </location>
</feature>
<evidence type="ECO:0008006" key="11">
    <source>
        <dbReference type="Google" id="ProtNLM"/>
    </source>
</evidence>
<dbReference type="AlphaFoldDB" id="A0A6L2PQM0"/>
<protein>
    <recommendedName>
        <fullName evidence="11">Transmembrane protein 11</fullName>
    </recommendedName>
</protein>
<evidence type="ECO:0000256" key="7">
    <source>
        <dbReference type="ARBA" id="ARBA00023128"/>
    </source>
</evidence>
<comment type="similarity">
    <text evidence="3">Belongs to the TMEM11 family.</text>
</comment>
<reference evidence="10" key="1">
    <citation type="submission" date="2020-01" db="EMBL/GenBank/DDBJ databases">
        <title>Draft genome sequence of the Termite Coptotermes fromosanus.</title>
        <authorList>
            <person name="Itakura S."/>
            <person name="Yosikawa Y."/>
            <person name="Umezawa K."/>
        </authorList>
    </citation>
    <scope>NUCLEOTIDE SEQUENCE [LARGE SCALE GENOMIC DNA]</scope>
</reference>
<evidence type="ECO:0000256" key="8">
    <source>
        <dbReference type="ARBA" id="ARBA00023136"/>
    </source>
</evidence>
<dbReference type="GO" id="GO:0007007">
    <property type="term" value="P:inner mitochondrial membrane organization"/>
    <property type="evidence" value="ECO:0007669"/>
    <property type="project" value="TreeGrafter"/>
</dbReference>
<sequence>TSNTNSKFLFNRELDPSKIAIIREVYDSENSHETFELELERALEAGCSIIVVEPSRLGDETARWIAVGNCLHKTAVLSGIGAIATGLVWTDRLYVCTPLGALSLLCTGVYTISWQFDPCCQYQVERDPRRLSKFPLLSTLTPASPVVVLVRRDNSRRKILHTSVSLIAAAFCAWRLYDAYK</sequence>
<keyword evidence="5" id="KW-0999">Mitochondrion inner membrane</keyword>
<evidence type="ECO:0000256" key="3">
    <source>
        <dbReference type="ARBA" id="ARBA00006060"/>
    </source>
</evidence>
<evidence type="ECO:0000256" key="6">
    <source>
        <dbReference type="ARBA" id="ARBA00022989"/>
    </source>
</evidence>
<evidence type="ECO:0000256" key="5">
    <source>
        <dbReference type="ARBA" id="ARBA00022792"/>
    </source>
</evidence>
<dbReference type="GO" id="GO:0005743">
    <property type="term" value="C:mitochondrial inner membrane"/>
    <property type="evidence" value="ECO:0007669"/>
    <property type="project" value="UniProtKB-SubCell"/>
</dbReference>
<dbReference type="FunCoup" id="A0A6L2PQM0">
    <property type="interactions" value="612"/>
</dbReference>
<keyword evidence="4" id="KW-0812">Transmembrane</keyword>
<dbReference type="PANTHER" id="PTHR15099">
    <property type="entry name" value="PROTEIN PM1"/>
    <property type="match status" value="1"/>
</dbReference>
<dbReference type="OrthoDB" id="9970856at2759"/>
<comment type="subcellular location">
    <subcellularLocation>
        <location evidence="2">Mitochondrion inner membrane</location>
        <topology evidence="2">Multi-pass membrane protein</topology>
    </subcellularLocation>
</comment>
<keyword evidence="8" id="KW-0472">Membrane</keyword>
<proteinExistence type="inferred from homology"/>
<accession>A0A6L2PQM0</accession>
<evidence type="ECO:0000256" key="2">
    <source>
        <dbReference type="ARBA" id="ARBA00004448"/>
    </source>
</evidence>
<keyword evidence="7" id="KW-0496">Mitochondrion</keyword>
<dbReference type="InterPro" id="IPR026120">
    <property type="entry name" value="TMEM11"/>
</dbReference>
<dbReference type="EMBL" id="BLKM01011911">
    <property type="protein sequence ID" value="GFG34863.1"/>
    <property type="molecule type" value="Genomic_DNA"/>
</dbReference>